<name>A0ABT1EH24_9FIRM</name>
<gene>
    <name evidence="2" type="ORF">NK118_06915</name>
</gene>
<proteinExistence type="predicted"/>
<dbReference type="Gene3D" id="1.10.1760.20">
    <property type="match status" value="1"/>
</dbReference>
<evidence type="ECO:0000313" key="2">
    <source>
        <dbReference type="EMBL" id="MCP1109978.1"/>
    </source>
</evidence>
<sequence>MENIKNVTSNHHSTESLKTMALTGMLVAITLVMINTPLGRITLPIVSVTIAHIPILIATLCLGLGSGLIVALVFGMASLFIALTSPASILDPFFVNPLVSILPRLLIPVTTYGVIKLCQLIGKKKRATIYNILAIIVGNLTNTFGVYLMLYLIYAKAILEKSGTPAITLIITAISTSTLFKCIIVVLITTPIVAIISKQIKK</sequence>
<dbReference type="Pfam" id="PF12822">
    <property type="entry name" value="ECF_trnsprt"/>
    <property type="match status" value="1"/>
</dbReference>
<accession>A0ABT1EH24</accession>
<dbReference type="EMBL" id="JAMZFV010000008">
    <property type="protein sequence ID" value="MCP1109978.1"/>
    <property type="molecule type" value="Genomic_DNA"/>
</dbReference>
<protein>
    <submittedName>
        <fullName evidence="2">ECF transporter S component</fullName>
    </submittedName>
</protein>
<keyword evidence="1" id="KW-1133">Transmembrane helix</keyword>
<keyword evidence="1" id="KW-0472">Membrane</keyword>
<dbReference type="Proteomes" id="UP001523565">
    <property type="component" value="Unassembled WGS sequence"/>
</dbReference>
<feature type="transmembrane region" description="Helical" evidence="1">
    <location>
        <begin position="166"/>
        <end position="196"/>
    </location>
</feature>
<evidence type="ECO:0000313" key="3">
    <source>
        <dbReference type="Proteomes" id="UP001523565"/>
    </source>
</evidence>
<feature type="transmembrane region" description="Helical" evidence="1">
    <location>
        <begin position="20"/>
        <end position="43"/>
    </location>
</feature>
<feature type="transmembrane region" description="Helical" evidence="1">
    <location>
        <begin position="93"/>
        <end position="115"/>
    </location>
</feature>
<feature type="transmembrane region" description="Helical" evidence="1">
    <location>
        <begin position="127"/>
        <end position="154"/>
    </location>
</feature>
<dbReference type="RefSeq" id="WP_262068859.1">
    <property type="nucleotide sequence ID" value="NZ_JAMXOC010000008.1"/>
</dbReference>
<keyword evidence="3" id="KW-1185">Reference proteome</keyword>
<feature type="transmembrane region" description="Helical" evidence="1">
    <location>
        <begin position="55"/>
        <end position="81"/>
    </location>
</feature>
<organism evidence="2 3">
    <name type="scientific">Ohessyouella blattaphilus</name>
    <dbReference type="NCBI Taxonomy" id="2949333"/>
    <lineage>
        <taxon>Bacteria</taxon>
        <taxon>Bacillati</taxon>
        <taxon>Bacillota</taxon>
        <taxon>Clostridia</taxon>
        <taxon>Lachnospirales</taxon>
        <taxon>Lachnospiraceae</taxon>
        <taxon>Ohessyouella</taxon>
    </lineage>
</organism>
<keyword evidence="1" id="KW-0812">Transmembrane</keyword>
<dbReference type="InterPro" id="IPR024529">
    <property type="entry name" value="ECF_trnsprt_substrate-spec"/>
</dbReference>
<evidence type="ECO:0000256" key="1">
    <source>
        <dbReference type="SAM" id="Phobius"/>
    </source>
</evidence>
<comment type="caution">
    <text evidence="2">The sequence shown here is derived from an EMBL/GenBank/DDBJ whole genome shotgun (WGS) entry which is preliminary data.</text>
</comment>
<reference evidence="2 3" key="1">
    <citation type="journal article" date="2022" name="Genome Biol. Evol.">
        <title>Host diet, physiology and behaviors set the stage for Lachnospiraceae cladogenesis.</title>
        <authorList>
            <person name="Vera-Ponce De Leon A."/>
            <person name="Schneider M."/>
            <person name="Jahnes B.C."/>
            <person name="Sadowski V."/>
            <person name="Camuy-Velez L.A."/>
            <person name="Duan J."/>
            <person name="Sabree Z.L."/>
        </authorList>
    </citation>
    <scope>NUCLEOTIDE SEQUENCE [LARGE SCALE GENOMIC DNA]</scope>
    <source>
        <strain evidence="2 3">PAL227</strain>
    </source>
</reference>